<dbReference type="PROSITE" id="PS50835">
    <property type="entry name" value="IG_LIKE"/>
    <property type="match status" value="3"/>
</dbReference>
<dbReference type="Pfam" id="PF07679">
    <property type="entry name" value="I-set"/>
    <property type="match status" value="2"/>
</dbReference>
<dbReference type="InterPro" id="IPR013783">
    <property type="entry name" value="Ig-like_fold"/>
</dbReference>
<evidence type="ECO:0000256" key="2">
    <source>
        <dbReference type="ARBA" id="ARBA00022737"/>
    </source>
</evidence>
<accession>A0ABP1Q7D2</accession>
<feature type="compositionally biased region" description="Polar residues" evidence="5">
    <location>
        <begin position="385"/>
        <end position="396"/>
    </location>
</feature>
<keyword evidence="3" id="KW-1015">Disulfide bond</keyword>
<gene>
    <name evidence="7" type="ORF">ODALV1_LOCUS6960</name>
</gene>
<keyword evidence="2" id="KW-0677">Repeat</keyword>
<dbReference type="InterPro" id="IPR036179">
    <property type="entry name" value="Ig-like_dom_sf"/>
</dbReference>
<comment type="caution">
    <text evidence="7">The sequence shown here is derived from an EMBL/GenBank/DDBJ whole genome shotgun (WGS) entry which is preliminary data.</text>
</comment>
<feature type="domain" description="Ig-like" evidence="6">
    <location>
        <begin position="259"/>
        <end position="357"/>
    </location>
</feature>
<keyword evidence="4" id="KW-0393">Immunoglobulin domain</keyword>
<evidence type="ECO:0000313" key="8">
    <source>
        <dbReference type="Proteomes" id="UP001642540"/>
    </source>
</evidence>
<dbReference type="InterPro" id="IPR013098">
    <property type="entry name" value="Ig_I-set"/>
</dbReference>
<feature type="region of interest" description="Disordered" evidence="5">
    <location>
        <begin position="383"/>
        <end position="430"/>
    </location>
</feature>
<dbReference type="InterPro" id="IPR007110">
    <property type="entry name" value="Ig-like_dom"/>
</dbReference>
<dbReference type="Gene3D" id="2.60.40.10">
    <property type="entry name" value="Immunoglobulins"/>
    <property type="match status" value="3"/>
</dbReference>
<dbReference type="InterPro" id="IPR051170">
    <property type="entry name" value="Neural/epithelial_adhesion"/>
</dbReference>
<evidence type="ECO:0000259" key="6">
    <source>
        <dbReference type="PROSITE" id="PS50835"/>
    </source>
</evidence>
<dbReference type="PANTHER" id="PTHR12231:SF105">
    <property type="entry name" value="LACHESIN-LIKE PROTEIN"/>
    <property type="match status" value="1"/>
</dbReference>
<dbReference type="InterPro" id="IPR013151">
    <property type="entry name" value="Immunoglobulin_dom"/>
</dbReference>
<dbReference type="SUPFAM" id="SSF48726">
    <property type="entry name" value="Immunoglobulin"/>
    <property type="match status" value="3"/>
</dbReference>
<dbReference type="Proteomes" id="UP001642540">
    <property type="component" value="Unassembled WGS sequence"/>
</dbReference>
<feature type="compositionally biased region" description="Basic and acidic residues" evidence="5">
    <location>
        <begin position="419"/>
        <end position="430"/>
    </location>
</feature>
<dbReference type="Pfam" id="PF00047">
    <property type="entry name" value="ig"/>
    <property type="match status" value="1"/>
</dbReference>
<keyword evidence="8" id="KW-1185">Reference proteome</keyword>
<dbReference type="EMBL" id="CAXLJM020000022">
    <property type="protein sequence ID" value="CAL8088139.1"/>
    <property type="molecule type" value="Genomic_DNA"/>
</dbReference>
<evidence type="ECO:0000256" key="1">
    <source>
        <dbReference type="ARBA" id="ARBA00022729"/>
    </source>
</evidence>
<dbReference type="InterPro" id="IPR003598">
    <property type="entry name" value="Ig_sub2"/>
</dbReference>
<reference evidence="7 8" key="1">
    <citation type="submission" date="2024-08" db="EMBL/GenBank/DDBJ databases">
        <authorList>
            <person name="Cucini C."/>
            <person name="Frati F."/>
        </authorList>
    </citation>
    <scope>NUCLEOTIDE SEQUENCE [LARGE SCALE GENOMIC DNA]</scope>
</reference>
<dbReference type="InterPro" id="IPR003599">
    <property type="entry name" value="Ig_sub"/>
</dbReference>
<dbReference type="SMART" id="SM00408">
    <property type="entry name" value="IGc2"/>
    <property type="match status" value="3"/>
</dbReference>
<organism evidence="7 8">
    <name type="scientific">Orchesella dallaii</name>
    <dbReference type="NCBI Taxonomy" id="48710"/>
    <lineage>
        <taxon>Eukaryota</taxon>
        <taxon>Metazoa</taxon>
        <taxon>Ecdysozoa</taxon>
        <taxon>Arthropoda</taxon>
        <taxon>Hexapoda</taxon>
        <taxon>Collembola</taxon>
        <taxon>Entomobryomorpha</taxon>
        <taxon>Entomobryoidea</taxon>
        <taxon>Orchesellidae</taxon>
        <taxon>Orchesellinae</taxon>
        <taxon>Orchesella</taxon>
    </lineage>
</organism>
<protein>
    <recommendedName>
        <fullName evidence="6">Ig-like domain-containing protein</fullName>
    </recommendedName>
</protein>
<sequence>MFTFQLLHSPLFFPLKESSRRIMTLLLFLLVMIGSSIGSSLFQDSFLVEKSVGSNEPEFVEDIKNVTVASGREAVISCIVSNLGKYKVGWIRAEDQTILTLDSKVVTHNSRVSVTHDGVQTWNLHLRQVKESDKGCYMCQINTAVMRKQLGCIDVHVSPTIIDEQTSADVTAREGDNVTLVCRATGRPPPKIIWKREDGSKILVRRGLREAFKVYDNITGETLHFVRVDRKMQGAHFCLASNGVPPTKSKRIVLDVNFPPVIKVPSQLLGAPYGSDLVLRCEIEAMPKPFVYWMKNRGEMLIDGLGINNSTKYIIQEKRNSYKVEMSLTIKGFAKKDVGIYYCVATNSLGKAEGTIRLHEVPVMRSTSSSTEKQIVTLQGFATPPMNTESRNTGVHHTNKDTRWTTYDVDPSNPVVSAHDPRSQVSRDDISSPMSAAAASIKTTISLSHHPIYSLSLPLLLPFLHHQHHHPQHHSLLLTLLLLPVVVTTALFYHHQHHHQRLLPTPSSLHHPFSR</sequence>
<proteinExistence type="predicted"/>
<dbReference type="PANTHER" id="PTHR12231">
    <property type="entry name" value="CTX-RELATED TYPE I TRANSMEMBRANE PROTEIN"/>
    <property type="match status" value="1"/>
</dbReference>
<evidence type="ECO:0000256" key="3">
    <source>
        <dbReference type="ARBA" id="ARBA00023157"/>
    </source>
</evidence>
<feature type="domain" description="Ig-like" evidence="6">
    <location>
        <begin position="57"/>
        <end position="151"/>
    </location>
</feature>
<dbReference type="SMART" id="SM00409">
    <property type="entry name" value="IG"/>
    <property type="match status" value="3"/>
</dbReference>
<evidence type="ECO:0000313" key="7">
    <source>
        <dbReference type="EMBL" id="CAL8088139.1"/>
    </source>
</evidence>
<feature type="domain" description="Ig-like" evidence="6">
    <location>
        <begin position="159"/>
        <end position="254"/>
    </location>
</feature>
<evidence type="ECO:0000256" key="4">
    <source>
        <dbReference type="ARBA" id="ARBA00023319"/>
    </source>
</evidence>
<name>A0ABP1Q7D2_9HEXA</name>
<keyword evidence="1" id="KW-0732">Signal</keyword>
<evidence type="ECO:0000256" key="5">
    <source>
        <dbReference type="SAM" id="MobiDB-lite"/>
    </source>
</evidence>